<proteinExistence type="predicted"/>
<organism evidence="1">
    <name type="scientific">marine sediment metagenome</name>
    <dbReference type="NCBI Taxonomy" id="412755"/>
    <lineage>
        <taxon>unclassified sequences</taxon>
        <taxon>metagenomes</taxon>
        <taxon>ecological metagenomes</taxon>
    </lineage>
</organism>
<comment type="caution">
    <text evidence="1">The sequence shown here is derived from an EMBL/GenBank/DDBJ whole genome shotgun (WGS) entry which is preliminary data.</text>
</comment>
<gene>
    <name evidence="1" type="ORF">S03H2_10947</name>
</gene>
<dbReference type="AlphaFoldDB" id="X1GB38"/>
<dbReference type="EMBL" id="BARU01005607">
    <property type="protein sequence ID" value="GAH38804.1"/>
    <property type="molecule type" value="Genomic_DNA"/>
</dbReference>
<accession>X1GB38</accession>
<evidence type="ECO:0000313" key="1">
    <source>
        <dbReference type="EMBL" id="GAH38804.1"/>
    </source>
</evidence>
<name>X1GB38_9ZZZZ</name>
<protein>
    <submittedName>
        <fullName evidence="1">Uncharacterized protein</fullName>
    </submittedName>
</protein>
<sequence>MLTDIKPLTIFPEYLLPKIREAFRKEDEEESKEGKITIEIAKKALNLLEVSYPEKVTF</sequence>
<reference evidence="1" key="1">
    <citation type="journal article" date="2014" name="Front. Microbiol.">
        <title>High frequency of phylogenetically diverse reductive dehalogenase-homologous genes in deep subseafloor sedimentary metagenomes.</title>
        <authorList>
            <person name="Kawai M."/>
            <person name="Futagami T."/>
            <person name="Toyoda A."/>
            <person name="Takaki Y."/>
            <person name="Nishi S."/>
            <person name="Hori S."/>
            <person name="Arai W."/>
            <person name="Tsubouchi T."/>
            <person name="Morono Y."/>
            <person name="Uchiyama I."/>
            <person name="Ito T."/>
            <person name="Fujiyama A."/>
            <person name="Inagaki F."/>
            <person name="Takami H."/>
        </authorList>
    </citation>
    <scope>NUCLEOTIDE SEQUENCE</scope>
    <source>
        <strain evidence="1">Expedition CK06-06</strain>
    </source>
</reference>